<dbReference type="EMBL" id="JBEHCU010009036">
    <property type="protein sequence ID" value="KAL1380618.1"/>
    <property type="molecule type" value="Genomic_DNA"/>
</dbReference>
<feature type="transmembrane region" description="Helical" evidence="10">
    <location>
        <begin position="360"/>
        <end position="379"/>
    </location>
</feature>
<dbReference type="GO" id="GO:0005524">
    <property type="term" value="F:ATP binding"/>
    <property type="evidence" value="ECO:0007669"/>
    <property type="project" value="UniProtKB-KW"/>
</dbReference>
<keyword evidence="8 10" id="KW-0472">Membrane</keyword>
<feature type="transmembrane region" description="Helical" evidence="10">
    <location>
        <begin position="927"/>
        <end position="944"/>
    </location>
</feature>
<feature type="transmembrane region" description="Helical" evidence="10">
    <location>
        <begin position="810"/>
        <end position="832"/>
    </location>
</feature>
<feature type="transmembrane region" description="Helical" evidence="10">
    <location>
        <begin position="1036"/>
        <end position="1058"/>
    </location>
</feature>
<comment type="caution">
    <text evidence="12">The sequence shown here is derived from an EMBL/GenBank/DDBJ whole genome shotgun (WGS) entry which is preliminary data.</text>
</comment>
<evidence type="ECO:0000256" key="3">
    <source>
        <dbReference type="ARBA" id="ARBA00022448"/>
    </source>
</evidence>
<name>A0ABD1CW64_CULPP</name>
<dbReference type="PANTHER" id="PTHR48041:SF118">
    <property type="entry name" value="ATP-BINDING CASSETTE TRANSPORTER (ABC TRANSPORTER) FAMILY G MEMBER 16"/>
    <property type="match status" value="1"/>
</dbReference>
<dbReference type="AlphaFoldDB" id="A0ABD1CW64"/>
<feature type="transmembrane region" description="Helical" evidence="10">
    <location>
        <begin position="956"/>
        <end position="975"/>
    </location>
</feature>
<dbReference type="InterPro" id="IPR027417">
    <property type="entry name" value="P-loop_NTPase"/>
</dbReference>
<feature type="region of interest" description="Disordered" evidence="9">
    <location>
        <begin position="198"/>
        <end position="217"/>
    </location>
</feature>
<dbReference type="SMART" id="SM00382">
    <property type="entry name" value="AAA"/>
    <property type="match status" value="1"/>
</dbReference>
<comment type="similarity">
    <text evidence="2">Belongs to the ABC transporter superfamily. ABCG family. Eye pigment precursor importer (TC 3.A.1.204) subfamily.</text>
</comment>
<evidence type="ECO:0000256" key="10">
    <source>
        <dbReference type="SAM" id="Phobius"/>
    </source>
</evidence>
<dbReference type="FunFam" id="3.40.50.300:FF:001077">
    <property type="entry name" value="Uncharacterized protein, isoform A"/>
    <property type="match status" value="1"/>
</dbReference>
<dbReference type="InterPro" id="IPR013525">
    <property type="entry name" value="ABC2_TM"/>
</dbReference>
<dbReference type="Gene3D" id="3.40.50.300">
    <property type="entry name" value="P-loop containing nucleotide triphosphate hydrolases"/>
    <property type="match status" value="2"/>
</dbReference>
<dbReference type="PROSITE" id="PS50893">
    <property type="entry name" value="ABC_TRANSPORTER_2"/>
    <property type="match status" value="1"/>
</dbReference>
<dbReference type="SUPFAM" id="SSF52540">
    <property type="entry name" value="P-loop containing nucleoside triphosphate hydrolases"/>
    <property type="match status" value="2"/>
</dbReference>
<reference evidence="12 13" key="1">
    <citation type="submission" date="2024-05" db="EMBL/GenBank/DDBJ databases">
        <title>Culex pipiens pipiens assembly and annotation.</title>
        <authorList>
            <person name="Alout H."/>
            <person name="Durand T."/>
        </authorList>
    </citation>
    <scope>NUCLEOTIDE SEQUENCE [LARGE SCALE GENOMIC DNA]</scope>
    <source>
        <strain evidence="12">HA-2024</strain>
        <tissue evidence="12">Whole body</tissue>
    </source>
</reference>
<dbReference type="InterPro" id="IPR003439">
    <property type="entry name" value="ABC_transporter-like_ATP-bd"/>
</dbReference>
<feature type="domain" description="ABC transporter" evidence="11">
    <location>
        <begin position="490"/>
        <end position="727"/>
    </location>
</feature>
<feature type="transmembrane region" description="Helical" evidence="10">
    <location>
        <begin position="279"/>
        <end position="300"/>
    </location>
</feature>
<dbReference type="InterPro" id="IPR003593">
    <property type="entry name" value="AAA+_ATPase"/>
</dbReference>
<sequence length="1063" mass="119042">MVSYNVQNVSLLPNITVEETLRYTADLKMSSKVPDMKKSATINGIIALLGLEKCTKTQARLLSGGERKRLSIGLDLVSDPRILFFDEPTSGLDSVSSYQVISYMKDLAKQGRCVISVIHQPSSELLELFDDVYLVTSGQCLYRGSLADLIPSLSDAGYVRPQYYNPVDFAIKIASNFNTTTEGIDRLMQRLQLVSSAEKNDIQPPNQSSTKRHDQYVSRSQYPISRWRQFSILTRRTTLGTVRSITLTVLRITGHLGMGLLIGAIYYNIGNDGAKILSNLGFILLSILFIAFVNGMSSVLTFPLEMSVFIREYKSNSYSIVAYLFSKVVADFPMLLTSITLFHVAAYYLTGQINEPLRELTFWAMCVLSGWFAQVYGLLGGSIFPIEVSPLVLPILMLPGIIFCGFFIRYDELSLAFRWFTWVSPFRFTFEAATLGMYGFGREKLECSEIFCYLQKPAKILDMLDMIIMTPSCNDPAEVVIPLLDFSTTLAFNNLNYTVQQGSTSKTLLSNVSGSFRSGRLVAILGPSGAGKSTLLNVLSGFKAKGVKGQILINNEVVDRQRYRQLVAYNAQDVKLLPNITVEETLRYTADLKMSAKVSNSVKKTTINGIVKLLGLENCTKTQARLLSGGEKKRLSIGQELVSNPRILFFDEPTSGLDSESSYQVISYMKDLAKQGRCVISVIHQPSSELLELFDDIYLVAGGHCLYRGSLENLIPTLSEVGFVCPQYYNRADFAIKIASRSNPEMEKVDQLIRLMELDTNSDQNGNKRPDRLSSKPLDEDESRSQYPISQWRQFAILTRRTTLGTIRNFTLTVLRFIGHLLFGLIIGTVYYDIGNDGAKILSNIGFIMLTLLFIVFANAMSVVLTFPLEMSVFIREYKSNSYSIVAYFCSKIVADFPLMLAGITLFHGTAYYMTGQINEPSRAACFWAMCVGMGWFAQVYGLLGGSIFPIEVSPFIIPVTMLPGVLFCGFFIRYDELFAAFQPLTFVSPFRFTFEGASLALYGFGRKDLGCSEMFCYYRKAAKILDMLDMKDENFWIDVGGLVTIIVLLHVALYISLRMRLR</sequence>
<keyword evidence="7 10" id="KW-1133">Transmembrane helix</keyword>
<accession>A0ABD1CW64</accession>
<feature type="transmembrane region" description="Helical" evidence="10">
    <location>
        <begin position="885"/>
        <end position="907"/>
    </location>
</feature>
<dbReference type="InterPro" id="IPR017871">
    <property type="entry name" value="ABC_transporter-like_CS"/>
</dbReference>
<evidence type="ECO:0000256" key="1">
    <source>
        <dbReference type="ARBA" id="ARBA00004141"/>
    </source>
</evidence>
<keyword evidence="4 10" id="KW-0812">Transmembrane</keyword>
<evidence type="ECO:0000259" key="11">
    <source>
        <dbReference type="PROSITE" id="PS50893"/>
    </source>
</evidence>
<evidence type="ECO:0000313" key="12">
    <source>
        <dbReference type="EMBL" id="KAL1380618.1"/>
    </source>
</evidence>
<dbReference type="GO" id="GO:0016020">
    <property type="term" value="C:membrane"/>
    <property type="evidence" value="ECO:0007669"/>
    <property type="project" value="UniProtKB-SubCell"/>
</dbReference>
<evidence type="ECO:0000256" key="6">
    <source>
        <dbReference type="ARBA" id="ARBA00022840"/>
    </source>
</evidence>
<keyword evidence="3" id="KW-0813">Transport</keyword>
<feature type="transmembrane region" description="Helical" evidence="10">
    <location>
        <begin position="844"/>
        <end position="865"/>
    </location>
</feature>
<feature type="region of interest" description="Disordered" evidence="9">
    <location>
        <begin position="761"/>
        <end position="785"/>
    </location>
</feature>
<feature type="transmembrane region" description="Helical" evidence="10">
    <location>
        <begin position="245"/>
        <end position="267"/>
    </location>
</feature>
<dbReference type="Proteomes" id="UP001562425">
    <property type="component" value="Unassembled WGS sequence"/>
</dbReference>
<keyword evidence="5" id="KW-0547">Nucleotide-binding</keyword>
<organism evidence="12 13">
    <name type="scientific">Culex pipiens pipiens</name>
    <name type="common">Northern house mosquito</name>
    <dbReference type="NCBI Taxonomy" id="38569"/>
    <lineage>
        <taxon>Eukaryota</taxon>
        <taxon>Metazoa</taxon>
        <taxon>Ecdysozoa</taxon>
        <taxon>Arthropoda</taxon>
        <taxon>Hexapoda</taxon>
        <taxon>Insecta</taxon>
        <taxon>Pterygota</taxon>
        <taxon>Neoptera</taxon>
        <taxon>Endopterygota</taxon>
        <taxon>Diptera</taxon>
        <taxon>Nematocera</taxon>
        <taxon>Culicoidea</taxon>
        <taxon>Culicidae</taxon>
        <taxon>Culicinae</taxon>
        <taxon>Culicini</taxon>
        <taxon>Culex</taxon>
        <taxon>Culex</taxon>
    </lineage>
</organism>
<comment type="subcellular location">
    <subcellularLocation>
        <location evidence="1">Membrane</location>
        <topology evidence="1">Multi-pass membrane protein</topology>
    </subcellularLocation>
</comment>
<feature type="transmembrane region" description="Helical" evidence="10">
    <location>
        <begin position="391"/>
        <end position="410"/>
    </location>
</feature>
<feature type="compositionally biased region" description="Basic and acidic residues" evidence="9">
    <location>
        <begin position="766"/>
        <end position="778"/>
    </location>
</feature>
<evidence type="ECO:0000313" key="13">
    <source>
        <dbReference type="Proteomes" id="UP001562425"/>
    </source>
</evidence>
<dbReference type="Pfam" id="PF00005">
    <property type="entry name" value="ABC_tran"/>
    <property type="match status" value="2"/>
</dbReference>
<keyword evidence="6" id="KW-0067">ATP-binding</keyword>
<evidence type="ECO:0000256" key="7">
    <source>
        <dbReference type="ARBA" id="ARBA00022989"/>
    </source>
</evidence>
<dbReference type="PROSITE" id="PS00211">
    <property type="entry name" value="ABC_TRANSPORTER_1"/>
    <property type="match status" value="1"/>
</dbReference>
<dbReference type="CDD" id="cd03213">
    <property type="entry name" value="ABCG_EPDR"/>
    <property type="match status" value="1"/>
</dbReference>
<dbReference type="Pfam" id="PF01061">
    <property type="entry name" value="ABC2_membrane"/>
    <property type="match status" value="2"/>
</dbReference>
<keyword evidence="13" id="KW-1185">Reference proteome</keyword>
<protein>
    <recommendedName>
        <fullName evidence="11">ABC transporter domain-containing protein</fullName>
    </recommendedName>
</protein>
<evidence type="ECO:0000256" key="4">
    <source>
        <dbReference type="ARBA" id="ARBA00022692"/>
    </source>
</evidence>
<evidence type="ECO:0000256" key="9">
    <source>
        <dbReference type="SAM" id="MobiDB-lite"/>
    </source>
</evidence>
<dbReference type="PANTHER" id="PTHR48041">
    <property type="entry name" value="ABC TRANSPORTER G FAMILY MEMBER 28"/>
    <property type="match status" value="1"/>
</dbReference>
<feature type="compositionally biased region" description="Polar residues" evidence="9">
    <location>
        <begin position="198"/>
        <end position="209"/>
    </location>
</feature>
<proteinExistence type="inferred from homology"/>
<evidence type="ECO:0000256" key="8">
    <source>
        <dbReference type="ARBA" id="ARBA00023136"/>
    </source>
</evidence>
<evidence type="ECO:0000256" key="5">
    <source>
        <dbReference type="ARBA" id="ARBA00022741"/>
    </source>
</evidence>
<gene>
    <name evidence="12" type="ORF">pipiens_001411</name>
</gene>
<evidence type="ECO:0000256" key="2">
    <source>
        <dbReference type="ARBA" id="ARBA00005814"/>
    </source>
</evidence>
<dbReference type="InterPro" id="IPR050352">
    <property type="entry name" value="ABCG_transporters"/>
</dbReference>
<feature type="transmembrane region" description="Helical" evidence="10">
    <location>
        <begin position="320"/>
        <end position="348"/>
    </location>
</feature>